<evidence type="ECO:0000313" key="3">
    <source>
        <dbReference type="Proteomes" id="UP001139353"/>
    </source>
</evidence>
<dbReference type="AlphaFoldDB" id="A0A9X1YMB0"/>
<dbReference type="EMBL" id="JAJLJH010000007">
    <property type="protein sequence ID" value="MCK9688095.1"/>
    <property type="molecule type" value="Genomic_DNA"/>
</dbReference>
<evidence type="ECO:0000259" key="1">
    <source>
        <dbReference type="Pfam" id="PF00561"/>
    </source>
</evidence>
<proteinExistence type="predicted"/>
<dbReference type="InterPro" id="IPR050471">
    <property type="entry name" value="AB_hydrolase"/>
</dbReference>
<dbReference type="InterPro" id="IPR000073">
    <property type="entry name" value="AB_hydrolase_1"/>
</dbReference>
<name>A0A9X1YMB0_9BURK</name>
<dbReference type="GO" id="GO:0004806">
    <property type="term" value="F:triacylglycerol lipase activity"/>
    <property type="evidence" value="ECO:0007669"/>
    <property type="project" value="TreeGrafter"/>
</dbReference>
<dbReference type="Pfam" id="PF00561">
    <property type="entry name" value="Abhydrolase_1"/>
    <property type="match status" value="1"/>
</dbReference>
<sequence length="294" mass="31235">MKVRANGLMIEVDDQGPRDAPVVLLVMGLGMQLTGWPDELVALLLAQGFRVVRFDNRDAGLSEGFDHVGVPSIPLNALRHFLRLPVRSPYALKDMAADAVGVLDALGVARAHIVGASLGGMICQHIAAAWPGRVASVALIMTTSGSRRLPGPTGAARRALLSQPANREHETLIAHSIKVFTAIGSPDYRLSPADMRERVAASIARAQRPQGSARQLLAIAADGDRTPMLGRIQAPTQVIHGILDPLVPVENGHDLVRRIPGALGDFIEGMGHDLPQPLLARISQGIASNVRRAG</sequence>
<dbReference type="Gene3D" id="3.40.50.1820">
    <property type="entry name" value="alpha/beta hydrolase"/>
    <property type="match status" value="1"/>
</dbReference>
<dbReference type="PANTHER" id="PTHR43433">
    <property type="entry name" value="HYDROLASE, ALPHA/BETA FOLD FAMILY PROTEIN"/>
    <property type="match status" value="1"/>
</dbReference>
<feature type="domain" description="AB hydrolase-1" evidence="1">
    <location>
        <begin position="21"/>
        <end position="273"/>
    </location>
</feature>
<keyword evidence="3" id="KW-1185">Reference proteome</keyword>
<gene>
    <name evidence="2" type="ORF">LPC04_20515</name>
</gene>
<dbReference type="InterPro" id="IPR029058">
    <property type="entry name" value="AB_hydrolase_fold"/>
</dbReference>
<organism evidence="2 3">
    <name type="scientific">Scleromatobacter humisilvae</name>
    <dbReference type="NCBI Taxonomy" id="2897159"/>
    <lineage>
        <taxon>Bacteria</taxon>
        <taxon>Pseudomonadati</taxon>
        <taxon>Pseudomonadota</taxon>
        <taxon>Betaproteobacteria</taxon>
        <taxon>Burkholderiales</taxon>
        <taxon>Sphaerotilaceae</taxon>
        <taxon>Scleromatobacter</taxon>
    </lineage>
</organism>
<comment type="caution">
    <text evidence="2">The sequence shown here is derived from an EMBL/GenBank/DDBJ whole genome shotgun (WGS) entry which is preliminary data.</text>
</comment>
<dbReference type="GO" id="GO:0046503">
    <property type="term" value="P:glycerolipid catabolic process"/>
    <property type="evidence" value="ECO:0007669"/>
    <property type="project" value="TreeGrafter"/>
</dbReference>
<dbReference type="RefSeq" id="WP_275684140.1">
    <property type="nucleotide sequence ID" value="NZ_JAJLJH010000007.1"/>
</dbReference>
<protein>
    <submittedName>
        <fullName evidence="2">Alpha/beta fold hydrolase</fullName>
    </submittedName>
</protein>
<keyword evidence="2" id="KW-0378">Hydrolase</keyword>
<accession>A0A9X1YMB0</accession>
<reference evidence="2" key="1">
    <citation type="submission" date="2021-11" db="EMBL/GenBank/DDBJ databases">
        <title>BS-T2-15 a new species belonging to the Comamonadaceae family isolated from the soil of a French oak forest.</title>
        <authorList>
            <person name="Mieszkin S."/>
            <person name="Alain K."/>
        </authorList>
    </citation>
    <scope>NUCLEOTIDE SEQUENCE</scope>
    <source>
        <strain evidence="2">BS-T2-15</strain>
    </source>
</reference>
<dbReference type="SUPFAM" id="SSF53474">
    <property type="entry name" value="alpha/beta-Hydrolases"/>
    <property type="match status" value="1"/>
</dbReference>
<dbReference type="Proteomes" id="UP001139353">
    <property type="component" value="Unassembled WGS sequence"/>
</dbReference>
<dbReference type="PANTHER" id="PTHR43433:SF5">
    <property type="entry name" value="AB HYDROLASE-1 DOMAIN-CONTAINING PROTEIN"/>
    <property type="match status" value="1"/>
</dbReference>
<evidence type="ECO:0000313" key="2">
    <source>
        <dbReference type="EMBL" id="MCK9688095.1"/>
    </source>
</evidence>